<dbReference type="Proteomes" id="UP001229486">
    <property type="component" value="Unassembled WGS sequence"/>
</dbReference>
<dbReference type="EMBL" id="JAURTK010000002">
    <property type="protein sequence ID" value="MDP9645903.1"/>
    <property type="molecule type" value="Genomic_DNA"/>
</dbReference>
<protein>
    <recommendedName>
        <fullName evidence="3">Regulatory protein, RpfE type</fullName>
    </recommendedName>
</protein>
<dbReference type="PIRSF" id="PIRSF015283">
    <property type="entry name" value="Regulatory_RpfE"/>
    <property type="match status" value="1"/>
</dbReference>
<dbReference type="InterPro" id="IPR016631">
    <property type="entry name" value="Regulatory_RpfE"/>
</dbReference>
<reference evidence="1" key="1">
    <citation type="submission" date="2023-07" db="EMBL/GenBank/DDBJ databases">
        <title>Sorghum-associated microbial communities from plants grown in Nebraska, USA.</title>
        <authorList>
            <person name="Schachtman D."/>
        </authorList>
    </citation>
    <scope>NUCLEOTIDE SEQUENCE</scope>
    <source>
        <strain evidence="1">DS1061</strain>
    </source>
</reference>
<evidence type="ECO:0000313" key="2">
    <source>
        <dbReference type="Proteomes" id="UP001229486"/>
    </source>
</evidence>
<evidence type="ECO:0008006" key="3">
    <source>
        <dbReference type="Google" id="ProtNLM"/>
    </source>
</evidence>
<gene>
    <name evidence="1" type="ORF">J2793_001336</name>
</gene>
<evidence type="ECO:0000313" key="1">
    <source>
        <dbReference type="EMBL" id="MDP9645903.1"/>
    </source>
</evidence>
<dbReference type="AlphaFoldDB" id="A0AB73I798"/>
<sequence length="390" mass="41725">MHADRLHLLLPFALPAAADASTALHDISSPALDRLVARATLVERVIGEDFQRTLPHERWIARQFGALSSASTASTGAAAADEAPLAPYMLRADGGEPGDATWACVQPVHVRIAHDHLVLIDPASLDLTDDEASALLEVARPLIEELGVRIEAPKPARWYLSGDGFGTLAGASPLRASGRNIEIWLPHEAHSGERSRAWMKLQNEVQMAWFEHPVNEAREARGLPAVNSIWFHAQGAARPVRSPFSRVFSDAAATRGLALTAGVPVGASPASFAALSSLEERGGTNAGGQATGSSAANDVHTAAHARNTTLVELDPFSAPYIEQDWARWNAAFAALQGDWFEPALEALQSGALAELGLTLCGDTGSVTLSITRGDLRKFWRRRLLASLFIE</sequence>
<name>A0AB73I798_9BURK</name>
<comment type="caution">
    <text evidence="1">The sequence shown here is derived from an EMBL/GenBank/DDBJ whole genome shotgun (WGS) entry which is preliminary data.</text>
</comment>
<accession>A0AB73I798</accession>
<organism evidence="1 2">
    <name type="scientific">Paraburkholderia caledonica</name>
    <dbReference type="NCBI Taxonomy" id="134536"/>
    <lineage>
        <taxon>Bacteria</taxon>
        <taxon>Pseudomonadati</taxon>
        <taxon>Pseudomonadota</taxon>
        <taxon>Betaproteobacteria</taxon>
        <taxon>Burkholderiales</taxon>
        <taxon>Burkholderiaceae</taxon>
        <taxon>Paraburkholderia</taxon>
    </lineage>
</organism>
<proteinExistence type="predicted"/>